<protein>
    <submittedName>
        <fullName evidence="1">Uncharacterized protein</fullName>
    </submittedName>
</protein>
<dbReference type="GeneID" id="36318682"/>
<proteinExistence type="predicted"/>
<dbReference type="RefSeq" id="XP_024331594.1">
    <property type="nucleotide sequence ID" value="XM_024473785.1"/>
</dbReference>
<evidence type="ECO:0000313" key="1">
    <source>
        <dbReference type="EMBL" id="KKO75852.1"/>
    </source>
</evidence>
<name>A0A0F9YTN7_9MICR</name>
<reference evidence="1 2" key="1">
    <citation type="journal article" date="2015" name="Environ. Microbiol.">
        <title>Genome analyses suggest the presence of polyploidy and recent human-driven expansions in eight global populations of the honeybee pathogen Nosema ceranae.</title>
        <authorList>
            <person name="Pelin A."/>
            <person name="Selman M."/>
            <person name="Aris-Brosou S."/>
            <person name="Farinelli L."/>
            <person name="Corradi N."/>
        </authorList>
    </citation>
    <scope>NUCLEOTIDE SEQUENCE [LARGE SCALE GENOMIC DNA]</scope>
    <source>
        <strain evidence="1 2">PA08 1199</strain>
    </source>
</reference>
<keyword evidence="2" id="KW-1185">Reference proteome</keyword>
<organism evidence="1 2">
    <name type="scientific">Vairimorpha ceranae</name>
    <dbReference type="NCBI Taxonomy" id="40302"/>
    <lineage>
        <taxon>Eukaryota</taxon>
        <taxon>Fungi</taxon>
        <taxon>Fungi incertae sedis</taxon>
        <taxon>Microsporidia</taxon>
        <taxon>Nosematidae</taxon>
        <taxon>Vairimorpha</taxon>
    </lineage>
</organism>
<dbReference type="AlphaFoldDB" id="A0A0F9YTN7"/>
<accession>A0A0F9YTN7</accession>
<gene>
    <name evidence="1" type="ORF">AAJ76_1100089017</name>
</gene>
<sequence>MIHPKYRKGIKKTLYFTFRKQKRNYYRACNSKNVLPKTIIGTDEWRCYYVALRTLNSSVPDYVHETINYSINFVDPSCPSIHTQSTVRVKILRHLKKKFFPMQNQTKYNSKITIRI</sequence>
<dbReference type="EMBL" id="JPQZ01000011">
    <property type="protein sequence ID" value="KKO75852.1"/>
    <property type="molecule type" value="Genomic_DNA"/>
</dbReference>
<dbReference type="Proteomes" id="UP000034350">
    <property type="component" value="Unassembled WGS sequence"/>
</dbReference>
<evidence type="ECO:0000313" key="2">
    <source>
        <dbReference type="Proteomes" id="UP000034350"/>
    </source>
</evidence>
<dbReference type="VEuPathDB" id="MicrosporidiaDB:AAJ76_1100089017"/>
<comment type="caution">
    <text evidence="1">The sequence shown here is derived from an EMBL/GenBank/DDBJ whole genome shotgun (WGS) entry which is preliminary data.</text>
</comment>